<reference evidence="6 7" key="1">
    <citation type="submission" date="2023-08" db="EMBL/GenBank/DDBJ databases">
        <title>Implementing the SeqCode for naming new Mesorhizobium species isolated from Vachellia karroo root nodules.</title>
        <authorList>
            <person name="Van Lill M."/>
        </authorList>
    </citation>
    <scope>NUCLEOTIDE SEQUENCE [LARGE SCALE GENOMIC DNA]</scope>
    <source>
        <strain evidence="6 7">VK4B</strain>
    </source>
</reference>
<accession>A0ABU5AX16</accession>
<proteinExistence type="inferred from homology"/>
<evidence type="ECO:0000256" key="3">
    <source>
        <dbReference type="ARBA" id="ARBA00023125"/>
    </source>
</evidence>
<dbReference type="InterPro" id="IPR010998">
    <property type="entry name" value="Integrase_recombinase_N"/>
</dbReference>
<comment type="caution">
    <text evidence="6">The sequence shown here is derived from an EMBL/GenBank/DDBJ whole genome shotgun (WGS) entry which is preliminary data.</text>
</comment>
<comment type="similarity">
    <text evidence="1">Belongs to the 'phage' integrase family.</text>
</comment>
<dbReference type="PANTHER" id="PTHR30629:SF2">
    <property type="entry name" value="PROPHAGE INTEGRASE INTS-RELATED"/>
    <property type="match status" value="1"/>
</dbReference>
<keyword evidence="4" id="KW-0233">DNA recombination</keyword>
<gene>
    <name evidence="6" type="ORF">RFM23_30120</name>
</gene>
<dbReference type="PANTHER" id="PTHR30629">
    <property type="entry name" value="PROPHAGE INTEGRASE"/>
    <property type="match status" value="1"/>
</dbReference>
<dbReference type="Gene3D" id="1.10.443.10">
    <property type="entry name" value="Intergrase catalytic core"/>
    <property type="match status" value="1"/>
</dbReference>
<evidence type="ECO:0000259" key="5">
    <source>
        <dbReference type="PROSITE" id="PS51898"/>
    </source>
</evidence>
<evidence type="ECO:0000256" key="1">
    <source>
        <dbReference type="ARBA" id="ARBA00008857"/>
    </source>
</evidence>
<dbReference type="InterPro" id="IPR002104">
    <property type="entry name" value="Integrase_catalytic"/>
</dbReference>
<sequence length="523" mass="58483">MAGRVRNLLNRDGRYFARLVIPKELRPYMEGKTELRTALGPDYRTALKALPGAVATLQHKIALGERRAVQAGERSITTGRYPLSPPQIAIRDYQAQLTFDEDIRANHHQYASFDVGYEEGRPFRDGYSGKLSDDQLELLVGDRIERYRTLGNHAAPKGSAEWRQIARALCVSSYEALARRGERNEGDFTGSPSHPVLTITQPAEDEREPVSLKGLLADYLNERAADGKGREARKRWSPVFANLSKFIGHDDARRLTKQNVLEWKDANLKVLASKTVSDVYLTSVRTVLKWAVNNDRLETNVAENVRIKVSKKQRSREQGFTTDEAVAILKLARDYQPKHSDNPRTREAPQTTAAKRWSPILCAHTGARIAEITQLRKQDFRYEKNIPVVRIAPDAGSVKAGNYRDVPLHQQLVDLGFMEFVDDAPDGPLFYPASKKKVGSLPARTVAGRVSEWLQAQKVIPEGVSPSHGWRHRFKTVGREVGIADRTLDAIQGHAGRTAGDAYGDVTIAAKASAIGQMPRYEY</sequence>
<evidence type="ECO:0000313" key="7">
    <source>
        <dbReference type="Proteomes" id="UP001276564"/>
    </source>
</evidence>
<dbReference type="SUPFAM" id="SSF56349">
    <property type="entry name" value="DNA breaking-rejoining enzymes"/>
    <property type="match status" value="1"/>
</dbReference>
<keyword evidence="2" id="KW-0229">DNA integration</keyword>
<evidence type="ECO:0000256" key="2">
    <source>
        <dbReference type="ARBA" id="ARBA00022908"/>
    </source>
</evidence>
<dbReference type="RefSeq" id="WP_320322092.1">
    <property type="nucleotide sequence ID" value="NZ_JAVIIP010000029.1"/>
</dbReference>
<dbReference type="Gene3D" id="1.10.150.130">
    <property type="match status" value="1"/>
</dbReference>
<keyword evidence="3" id="KW-0238">DNA-binding</keyword>
<organism evidence="6 7">
    <name type="scientific">Mesorhizobium abyssinicae</name>
    <dbReference type="NCBI Taxonomy" id="1209958"/>
    <lineage>
        <taxon>Bacteria</taxon>
        <taxon>Pseudomonadati</taxon>
        <taxon>Pseudomonadota</taxon>
        <taxon>Alphaproteobacteria</taxon>
        <taxon>Hyphomicrobiales</taxon>
        <taxon>Phyllobacteriaceae</taxon>
        <taxon>Mesorhizobium</taxon>
    </lineage>
</organism>
<dbReference type="InterPro" id="IPR013762">
    <property type="entry name" value="Integrase-like_cat_sf"/>
</dbReference>
<dbReference type="InterPro" id="IPR011010">
    <property type="entry name" value="DNA_brk_join_enz"/>
</dbReference>
<keyword evidence="7" id="KW-1185">Reference proteome</keyword>
<evidence type="ECO:0000256" key="4">
    <source>
        <dbReference type="ARBA" id="ARBA00023172"/>
    </source>
</evidence>
<dbReference type="InterPro" id="IPR050808">
    <property type="entry name" value="Phage_Integrase"/>
</dbReference>
<dbReference type="Proteomes" id="UP001276564">
    <property type="component" value="Unassembled WGS sequence"/>
</dbReference>
<name>A0ABU5AX16_9HYPH</name>
<dbReference type="PROSITE" id="PS51898">
    <property type="entry name" value="TYR_RECOMBINASE"/>
    <property type="match status" value="1"/>
</dbReference>
<protein>
    <submittedName>
        <fullName evidence="6">Tyrosine-type recombinase/integrase</fullName>
    </submittedName>
</protein>
<evidence type="ECO:0000313" key="6">
    <source>
        <dbReference type="EMBL" id="MDX8541869.1"/>
    </source>
</evidence>
<dbReference type="EMBL" id="JAVIIP010000029">
    <property type="protein sequence ID" value="MDX8541869.1"/>
    <property type="molecule type" value="Genomic_DNA"/>
</dbReference>
<feature type="domain" description="Tyr recombinase" evidence="5">
    <location>
        <begin position="315"/>
        <end position="516"/>
    </location>
</feature>